<keyword evidence="3" id="KW-0456">Lyase</keyword>
<dbReference type="SUPFAM" id="SSF51621">
    <property type="entry name" value="Phosphoenolpyruvate/pyruvate domain"/>
    <property type="match status" value="1"/>
</dbReference>
<dbReference type="Gene3D" id="3.20.20.60">
    <property type="entry name" value="Phosphoenolpyruvate-binding domains"/>
    <property type="match status" value="1"/>
</dbReference>
<dbReference type="InterPro" id="IPR050251">
    <property type="entry name" value="HpcH-HpaI_aldolase"/>
</dbReference>
<dbReference type="Pfam" id="PF03328">
    <property type="entry name" value="HpcH_HpaI"/>
    <property type="match status" value="1"/>
</dbReference>
<evidence type="ECO:0000313" key="6">
    <source>
        <dbReference type="Proteomes" id="UP001501599"/>
    </source>
</evidence>
<accession>A0ABN3AMH0</accession>
<evidence type="ECO:0000256" key="1">
    <source>
        <dbReference type="ARBA" id="ARBA00005568"/>
    </source>
</evidence>
<name>A0ABN3AMH0_9MICO</name>
<keyword evidence="6" id="KW-1185">Reference proteome</keyword>
<gene>
    <name evidence="5" type="primary">hpaI</name>
    <name evidence="5" type="ORF">GCM10009846_07900</name>
</gene>
<evidence type="ECO:0000259" key="4">
    <source>
        <dbReference type="Pfam" id="PF03328"/>
    </source>
</evidence>
<dbReference type="PANTHER" id="PTHR30502:SF0">
    <property type="entry name" value="PHOSPHOENOLPYRUVATE CARBOXYLASE FAMILY PROTEIN"/>
    <property type="match status" value="1"/>
</dbReference>
<dbReference type="PANTHER" id="PTHR30502">
    <property type="entry name" value="2-KETO-3-DEOXY-L-RHAMNONATE ALDOLASE"/>
    <property type="match status" value="1"/>
</dbReference>
<dbReference type="Proteomes" id="UP001501599">
    <property type="component" value="Unassembled WGS sequence"/>
</dbReference>
<keyword evidence="2" id="KW-0479">Metal-binding</keyword>
<evidence type="ECO:0000313" key="5">
    <source>
        <dbReference type="EMBL" id="GAA2171941.1"/>
    </source>
</evidence>
<dbReference type="EMBL" id="BAAAQT010000005">
    <property type="protein sequence ID" value="GAA2171941.1"/>
    <property type="molecule type" value="Genomic_DNA"/>
</dbReference>
<comment type="caution">
    <text evidence="5">The sequence shown here is derived from an EMBL/GenBank/DDBJ whole genome shotgun (WGS) entry which is preliminary data.</text>
</comment>
<proteinExistence type="inferred from homology"/>
<sequence>MPIRLKPTFADRLASADRPLVGVWAASASPLVAEIMAGSGADLVLVDGEHTPVGVDGLVPMLQAIEAYDATAIVRVPWNDAVVIKQMLDAGAQSLVVPMVSTQEEAVAAVQAMRYPPRGIRGIGSALARASRWTAVPDYVARAHELVALTVQVETAEGVANAAAIAAVEGVDAIFVGLADLAGSLGFPSADEVRAAVVSVIEAGLAAGTPVGVNAFAPADADHYLAAGASFVVVAADVTLLASSARAAVGRLLPTDDASGAY</sequence>
<dbReference type="InterPro" id="IPR015813">
    <property type="entry name" value="Pyrv/PenolPyrv_kinase-like_dom"/>
</dbReference>
<reference evidence="5 6" key="1">
    <citation type="journal article" date="2019" name="Int. J. Syst. Evol. Microbiol.">
        <title>The Global Catalogue of Microorganisms (GCM) 10K type strain sequencing project: providing services to taxonomists for standard genome sequencing and annotation.</title>
        <authorList>
            <consortium name="The Broad Institute Genomics Platform"/>
            <consortium name="The Broad Institute Genome Sequencing Center for Infectious Disease"/>
            <person name="Wu L."/>
            <person name="Ma J."/>
        </authorList>
    </citation>
    <scope>NUCLEOTIDE SEQUENCE [LARGE SCALE GENOMIC DNA]</scope>
    <source>
        <strain evidence="5 6">JCM 16026</strain>
    </source>
</reference>
<dbReference type="RefSeq" id="WP_344340571.1">
    <property type="nucleotide sequence ID" value="NZ_BAAAQT010000005.1"/>
</dbReference>
<evidence type="ECO:0000256" key="3">
    <source>
        <dbReference type="ARBA" id="ARBA00023239"/>
    </source>
</evidence>
<protein>
    <submittedName>
        <fullName evidence="5">4-hydroxy-2-oxoheptanedioate aldolase</fullName>
    </submittedName>
</protein>
<organism evidence="5 6">
    <name type="scientific">Agrococcus versicolor</name>
    <dbReference type="NCBI Taxonomy" id="501482"/>
    <lineage>
        <taxon>Bacteria</taxon>
        <taxon>Bacillati</taxon>
        <taxon>Actinomycetota</taxon>
        <taxon>Actinomycetes</taxon>
        <taxon>Micrococcales</taxon>
        <taxon>Microbacteriaceae</taxon>
        <taxon>Agrococcus</taxon>
    </lineage>
</organism>
<evidence type="ECO:0000256" key="2">
    <source>
        <dbReference type="ARBA" id="ARBA00022723"/>
    </source>
</evidence>
<comment type="similarity">
    <text evidence="1">Belongs to the HpcH/HpaI aldolase family.</text>
</comment>
<feature type="domain" description="HpcH/HpaI aldolase/citrate lyase" evidence="4">
    <location>
        <begin position="21"/>
        <end position="242"/>
    </location>
</feature>
<dbReference type="InterPro" id="IPR005000">
    <property type="entry name" value="Aldolase/citrate-lyase_domain"/>
</dbReference>
<dbReference type="InterPro" id="IPR040442">
    <property type="entry name" value="Pyrv_kinase-like_dom_sf"/>
</dbReference>